<evidence type="ECO:0000259" key="3">
    <source>
        <dbReference type="Pfam" id="PF13476"/>
    </source>
</evidence>
<dbReference type="Pfam" id="PF13476">
    <property type="entry name" value="AAA_23"/>
    <property type="match status" value="1"/>
</dbReference>
<evidence type="ECO:0000256" key="1">
    <source>
        <dbReference type="SAM" id="Coils"/>
    </source>
</evidence>
<keyword evidence="1" id="KW-0175">Coiled coil</keyword>
<dbReference type="InterPro" id="IPR038729">
    <property type="entry name" value="Rad50/SbcC_AAA"/>
</dbReference>
<keyword evidence="2" id="KW-0812">Transmembrane</keyword>
<reference evidence="4 5" key="1">
    <citation type="submission" date="2015-10" db="EMBL/GenBank/DDBJ databases">
        <title>Candidatus Desulfofervidus auxilii, a hydrogenotrophic sulfate-reducing bacterium involved in the thermophilic anaerobic oxidation of methane.</title>
        <authorList>
            <person name="Krukenberg V."/>
            <person name="Richter M."/>
            <person name="Wegener G."/>
        </authorList>
    </citation>
    <scope>NUCLEOTIDE SEQUENCE [LARGE SCALE GENOMIC DNA]</scope>
    <source>
        <strain evidence="4 5">HS1</strain>
    </source>
</reference>
<dbReference type="OrthoDB" id="9764467at2"/>
<dbReference type="PANTHER" id="PTHR41259:SF1">
    <property type="entry name" value="DOUBLE-STRAND BREAK REPAIR RAD50 ATPASE, PUTATIVE-RELATED"/>
    <property type="match status" value="1"/>
</dbReference>
<evidence type="ECO:0000313" key="5">
    <source>
        <dbReference type="Proteomes" id="UP000070560"/>
    </source>
</evidence>
<feature type="coiled-coil region" evidence="1">
    <location>
        <begin position="147"/>
        <end position="349"/>
    </location>
</feature>
<evidence type="ECO:0000256" key="2">
    <source>
        <dbReference type="SAM" id="Phobius"/>
    </source>
</evidence>
<feature type="transmembrane region" description="Helical" evidence="2">
    <location>
        <begin position="374"/>
        <end position="393"/>
    </location>
</feature>
<feature type="coiled-coil region" evidence="1">
    <location>
        <begin position="423"/>
        <end position="464"/>
    </location>
</feature>
<gene>
    <name evidence="4" type="ORF">HS1_001140</name>
</gene>
<evidence type="ECO:0000313" key="4">
    <source>
        <dbReference type="EMBL" id="AMM40944.1"/>
    </source>
</evidence>
<keyword evidence="2" id="KW-0472">Membrane</keyword>
<dbReference type="PANTHER" id="PTHR41259">
    <property type="entry name" value="DOUBLE-STRAND BREAK REPAIR RAD50 ATPASE, PUTATIVE-RELATED"/>
    <property type="match status" value="1"/>
</dbReference>
<feature type="domain" description="Rad50/SbcC-type AAA" evidence="3">
    <location>
        <begin position="5"/>
        <end position="208"/>
    </location>
</feature>
<dbReference type="Gene3D" id="3.40.50.300">
    <property type="entry name" value="P-loop containing nucleotide triphosphate hydrolases"/>
    <property type="match status" value="2"/>
</dbReference>
<dbReference type="SUPFAM" id="SSF52540">
    <property type="entry name" value="P-loop containing nucleoside triphosphate hydrolases"/>
    <property type="match status" value="1"/>
</dbReference>
<name>A0A7U4THK6_DESA2</name>
<dbReference type="RefSeq" id="WP_066062179.1">
    <property type="nucleotide sequence ID" value="NZ_CP013015.1"/>
</dbReference>
<sequence length="818" mass="95888">MWIKKIKFDDFITFKGQEFQFTPGLNLIYGPNEAGKTSLLEGIKWSLFGKKGRKKLKNKIEITLVLSEGKEIIINDGLPFFLNMGVDLFENIYFVHTAELDFKEPKRFLTHLKAKLLNLDLLEQAKSEIKELIGKDLQVLNQRILKTGLINERIKGLKEERDQLEHERKLYIEIRTMEHNKRTLEAEERQLKQALSRWEEKNALLQQILKKRTLLERYKRCQALKEYFRERERLEEKLKVLSAFSEEDGERLKEFQVRQASLNQKMQEKKNRLKELILELQEIQQKKTGLKEEIAQITLNLEKQKIRAGQYAHFNVQTLEEIKKVSERKKFLNENKEKIAQELRDVQNAYFTIQKDIEAAKDKIISKSVQIKKLFYFCMAGLGLGLFSFILSFWFVPSIFLGLLCLLGTGFWGYQWFKGKKIIRQLELESNNKLSQINAMDAQQKEKQAQLEEIKKEIAQCETNCFKFCQEARVKDLVTYEIRLKEKTEIHQAIKENEQILKQKKEILAEINQAIERLDEKIAKIKREKEEIENSSEQIKKEINSILAKAGVEGISIYLSKLEEKKKLIAQKITLTKAIETSEIKDPQLELATLTRELAILQHLPENLENEFEIKKRIEELQSKLKAVSNEINQLMGRIETIRQNLSLPEAGVLNRLYLVKTKLKELETERKQWLGVYQILLDIEARAGESLVEIFKRASNWFAFVTDNRWKGVVLEKENIYALKNKQKLSVEQLSSGTRDQLYFAVRLAMAQAIMPKGFFLLLDDPFLTCDKERTKRLLHLLDQLAKHCQIILATKESWLKEAMRKGINIITLDLNN</sequence>
<keyword evidence="5" id="KW-1185">Reference proteome</keyword>
<keyword evidence="2" id="KW-1133">Transmembrane helix</keyword>
<dbReference type="Proteomes" id="UP000070560">
    <property type="component" value="Chromosome"/>
</dbReference>
<feature type="coiled-coil region" evidence="1">
    <location>
        <begin position="490"/>
        <end position="549"/>
    </location>
</feature>
<protein>
    <recommendedName>
        <fullName evidence="3">Rad50/SbcC-type AAA domain-containing protein</fullName>
    </recommendedName>
</protein>
<dbReference type="KEGG" id="daw:HS1_001140"/>
<accession>A0A7U4THK6</accession>
<dbReference type="EMBL" id="CP013015">
    <property type="protein sequence ID" value="AMM40944.1"/>
    <property type="molecule type" value="Genomic_DNA"/>
</dbReference>
<dbReference type="InterPro" id="IPR027417">
    <property type="entry name" value="P-loop_NTPase"/>
</dbReference>
<feature type="coiled-coil region" evidence="1">
    <location>
        <begin position="611"/>
        <end position="645"/>
    </location>
</feature>
<proteinExistence type="predicted"/>
<organism evidence="4 5">
    <name type="scientific">Desulfofervidus auxilii</name>
    <dbReference type="NCBI Taxonomy" id="1621989"/>
    <lineage>
        <taxon>Bacteria</taxon>
        <taxon>Pseudomonadati</taxon>
        <taxon>Thermodesulfobacteriota</taxon>
        <taxon>Candidatus Desulfofervidia</taxon>
        <taxon>Candidatus Desulfofervidales</taxon>
        <taxon>Candidatus Desulfofervidaceae</taxon>
        <taxon>Candidatus Desulfofervidus</taxon>
    </lineage>
</organism>
<dbReference type="AlphaFoldDB" id="A0A7U4THK6"/>